<comment type="caution">
    <text evidence="1">The sequence shown here is derived from an EMBL/GenBank/DDBJ whole genome shotgun (WGS) entry which is preliminary data.</text>
</comment>
<dbReference type="CDD" id="cd00683">
    <property type="entry name" value="Trans_IPPS_HH"/>
    <property type="match status" value="1"/>
</dbReference>
<dbReference type="InterPro" id="IPR002060">
    <property type="entry name" value="Squ/phyt_synthse"/>
</dbReference>
<dbReference type="NCBIfam" id="TIGR03464">
    <property type="entry name" value="HpnC"/>
    <property type="match status" value="1"/>
</dbReference>
<evidence type="ECO:0000313" key="2">
    <source>
        <dbReference type="Proteomes" id="UP000295818"/>
    </source>
</evidence>
<dbReference type="SFLD" id="SFLDS00005">
    <property type="entry name" value="Isoprenoid_Synthase_Type_I"/>
    <property type="match status" value="1"/>
</dbReference>
<dbReference type="SFLD" id="SFLDG01212">
    <property type="entry name" value="Phytoene_synthase_like"/>
    <property type="match status" value="1"/>
</dbReference>
<reference evidence="1 2" key="1">
    <citation type="journal article" date="2015" name="Stand. Genomic Sci.">
        <title>Genomic Encyclopedia of Bacterial and Archaeal Type Strains, Phase III: the genomes of soil and plant-associated and newly described type strains.</title>
        <authorList>
            <person name="Whitman W.B."/>
            <person name="Woyke T."/>
            <person name="Klenk H.P."/>
            <person name="Zhou Y."/>
            <person name="Lilburn T.G."/>
            <person name="Beck B.J."/>
            <person name="De Vos P."/>
            <person name="Vandamme P."/>
            <person name="Eisen J.A."/>
            <person name="Garrity G."/>
            <person name="Hugenholtz P."/>
            <person name="Kyrpides N.C."/>
        </authorList>
    </citation>
    <scope>NUCLEOTIDE SEQUENCE [LARGE SCALE GENOMIC DNA]</scope>
    <source>
        <strain evidence="1 2">VKM Ac-2538</strain>
    </source>
</reference>
<organism evidence="1 2">
    <name type="scientific">Kribbella orskensis</name>
    <dbReference type="NCBI Taxonomy" id="2512216"/>
    <lineage>
        <taxon>Bacteria</taxon>
        <taxon>Bacillati</taxon>
        <taxon>Actinomycetota</taxon>
        <taxon>Actinomycetes</taxon>
        <taxon>Propionibacteriales</taxon>
        <taxon>Kribbellaceae</taxon>
        <taxon>Kribbella</taxon>
    </lineage>
</organism>
<dbReference type="SUPFAM" id="SSF48576">
    <property type="entry name" value="Terpenoid synthases"/>
    <property type="match status" value="1"/>
</dbReference>
<dbReference type="InterPro" id="IPR044843">
    <property type="entry name" value="Trans_IPPS_bact-type"/>
</dbReference>
<proteinExistence type="predicted"/>
<dbReference type="PANTHER" id="PTHR31480">
    <property type="entry name" value="BIFUNCTIONAL LYCOPENE CYCLASE/PHYTOENE SYNTHASE"/>
    <property type="match status" value="1"/>
</dbReference>
<dbReference type="Gene3D" id="1.10.600.10">
    <property type="entry name" value="Farnesyl Diphosphate Synthase"/>
    <property type="match status" value="1"/>
</dbReference>
<dbReference type="SFLD" id="SFLDG01018">
    <property type="entry name" value="Squalene/Phytoene_Synthase_Lik"/>
    <property type="match status" value="1"/>
</dbReference>
<gene>
    <name evidence="1" type="ORF">EV644_104101</name>
</gene>
<dbReference type="InterPro" id="IPR033904">
    <property type="entry name" value="Trans_IPPS_HH"/>
</dbReference>
<dbReference type="Pfam" id="PF00494">
    <property type="entry name" value="SQS_PSY"/>
    <property type="match status" value="1"/>
</dbReference>
<dbReference type="InterPro" id="IPR008949">
    <property type="entry name" value="Isoprenoid_synthase_dom_sf"/>
</dbReference>
<accession>A0ABY2BMD9</accession>
<dbReference type="RefSeq" id="WP_132188456.1">
    <property type="nucleotide sequence ID" value="NZ_SLWM01000004.1"/>
</dbReference>
<name>A0ABY2BMD9_9ACTN</name>
<evidence type="ECO:0000313" key="1">
    <source>
        <dbReference type="EMBL" id="TCO25597.1"/>
    </source>
</evidence>
<dbReference type="EMBL" id="SLWM01000004">
    <property type="protein sequence ID" value="TCO25597.1"/>
    <property type="molecule type" value="Genomic_DNA"/>
</dbReference>
<dbReference type="Proteomes" id="UP000295818">
    <property type="component" value="Unassembled WGS sequence"/>
</dbReference>
<protein>
    <submittedName>
        <fullName evidence="1">Squalene synthase HpnC</fullName>
    </submittedName>
</protein>
<dbReference type="InterPro" id="IPR017827">
    <property type="entry name" value="HSQ_synthase_HpnC"/>
</dbReference>
<keyword evidence="2" id="KW-1185">Reference proteome</keyword>
<sequence length="292" mass="32586">MASSRHQPPRPIPSSVDEGAWRIRENAENFPVALRFLPRRYRGHLHAIYAYARMVDEIGDAFTGDRTARLHALATDLGTIWSGDQPSDAVLQRLARTVHDRAMSAEPFEHLIEANLQDQVVWRYETFDDLRRYCALSAEPVGRMVLEIFGQATPETIARSDQVCGALQLLEHWQDVGEDRLAGRVYLPQEDLRRYGVGEHDLDQENAGPKLRELMRFEIERAAGLLGEGTAIVRQLQGWGRVSVAGFVAGGQATVSALRQTDGDVLGRSARPSRLTTAIRVLGLLAGRRSVR</sequence>